<reference evidence="2 3" key="1">
    <citation type="submission" date="2019-02" db="EMBL/GenBank/DDBJ databases">
        <title>Genomic Encyclopedia of Type Strains, Phase IV (KMG-IV): sequencing the most valuable type-strain genomes for metagenomic binning, comparative biology and taxonomic classification.</title>
        <authorList>
            <person name="Goeker M."/>
        </authorList>
    </citation>
    <scope>NUCLEOTIDE SEQUENCE [LARGE SCALE GENOMIC DNA]</scope>
    <source>
        <strain evidence="2 3">DSM 10617</strain>
    </source>
</reference>
<dbReference type="InterPro" id="IPR019587">
    <property type="entry name" value="Polyketide_cyclase/dehydratase"/>
</dbReference>
<evidence type="ECO:0000313" key="2">
    <source>
        <dbReference type="EMBL" id="RZS52210.1"/>
    </source>
</evidence>
<proteinExistence type="predicted"/>
<dbReference type="PANTHER" id="PTHR39332:SF7">
    <property type="entry name" value="SRPBCC FAMILY PROTEIN"/>
    <property type="match status" value="1"/>
</dbReference>
<feature type="chain" id="PRO_5020489088" evidence="1">
    <location>
        <begin position="35"/>
        <end position="188"/>
    </location>
</feature>
<keyword evidence="3" id="KW-1185">Reference proteome</keyword>
<dbReference type="Pfam" id="PF10604">
    <property type="entry name" value="Polyketide_cyc2"/>
    <property type="match status" value="1"/>
</dbReference>
<dbReference type="RefSeq" id="WP_130483206.1">
    <property type="nucleotide sequence ID" value="NZ_SGWV01000011.1"/>
</dbReference>
<gene>
    <name evidence="2" type="ORF">EV685_3401</name>
</gene>
<accession>A0A4V2EVE5</accession>
<dbReference type="EMBL" id="SGWV01000011">
    <property type="protein sequence ID" value="RZS52210.1"/>
    <property type="molecule type" value="Genomic_DNA"/>
</dbReference>
<feature type="signal peptide" evidence="1">
    <location>
        <begin position="1"/>
        <end position="34"/>
    </location>
</feature>
<dbReference type="PANTHER" id="PTHR39332">
    <property type="entry name" value="BLL4707 PROTEIN"/>
    <property type="match status" value="1"/>
</dbReference>
<dbReference type="Gene3D" id="3.30.530.20">
    <property type="match status" value="1"/>
</dbReference>
<dbReference type="CDD" id="cd07821">
    <property type="entry name" value="PYR_PYL_RCAR_like"/>
    <property type="match status" value="1"/>
</dbReference>
<comment type="caution">
    <text evidence="2">The sequence shown here is derived from an EMBL/GenBank/DDBJ whole genome shotgun (WGS) entry which is preliminary data.</text>
</comment>
<protein>
    <submittedName>
        <fullName evidence="2">Polyketide cyclase/dehydrase/lipid transport protein</fullName>
    </submittedName>
</protein>
<organism evidence="2 3">
    <name type="scientific">Sphaerotilus mobilis</name>
    <dbReference type="NCBI Taxonomy" id="47994"/>
    <lineage>
        <taxon>Bacteria</taxon>
        <taxon>Pseudomonadati</taxon>
        <taxon>Pseudomonadota</taxon>
        <taxon>Betaproteobacteria</taxon>
        <taxon>Burkholderiales</taxon>
        <taxon>Sphaerotilaceae</taxon>
        <taxon>Sphaerotilus</taxon>
    </lineage>
</organism>
<dbReference type="Proteomes" id="UP000293433">
    <property type="component" value="Unassembled WGS sequence"/>
</dbReference>
<dbReference type="AlphaFoldDB" id="A0A4V2EVE5"/>
<evidence type="ECO:0000256" key="1">
    <source>
        <dbReference type="SAM" id="SignalP"/>
    </source>
</evidence>
<keyword evidence="1" id="KW-0732">Signal</keyword>
<sequence length="188" mass="20161">MPARPCPPRRLKRRPLMLAGLLAASLAWSGTAMAHGPTRQKVTEKVEIDAPAAKVWGLIRNFDALKDWHPAVASSPADQGNTVGSVRTLTLKGGGGLIETLERYDDGQMRYAYRAKDGGALPVTNYTSQIQVSDAGGGKSSVEWRGAFYRGYPNNDPPPDQNDEAAVAAITAVYQAGLKQLKTLAEGR</sequence>
<evidence type="ECO:0000313" key="3">
    <source>
        <dbReference type="Proteomes" id="UP000293433"/>
    </source>
</evidence>
<dbReference type="InterPro" id="IPR023393">
    <property type="entry name" value="START-like_dom_sf"/>
</dbReference>
<dbReference type="OrthoDB" id="1364128at2"/>
<dbReference type="SUPFAM" id="SSF55961">
    <property type="entry name" value="Bet v1-like"/>
    <property type="match status" value="1"/>
</dbReference>
<name>A0A4V2EVE5_9BURK</name>